<dbReference type="PANTHER" id="PTHR10578:SF107">
    <property type="entry name" value="2-HYDROXYACID OXIDASE 1"/>
    <property type="match status" value="1"/>
</dbReference>
<proteinExistence type="inferred from homology"/>
<dbReference type="InterPro" id="IPR013785">
    <property type="entry name" value="Aldolase_TIM"/>
</dbReference>
<dbReference type="InterPro" id="IPR000262">
    <property type="entry name" value="FMN-dep_DH"/>
</dbReference>
<dbReference type="Gene3D" id="3.20.20.70">
    <property type="entry name" value="Aldolase class I"/>
    <property type="match status" value="1"/>
</dbReference>
<accession>A0ABV8D3K9</accession>
<dbReference type="PROSITE" id="PS51349">
    <property type="entry name" value="FMN_HYDROXY_ACID_DH_2"/>
    <property type="match status" value="1"/>
</dbReference>
<reference evidence="8" key="1">
    <citation type="journal article" date="2019" name="Int. J. Syst. Evol. Microbiol.">
        <title>The Global Catalogue of Microorganisms (GCM) 10K type strain sequencing project: providing services to taxonomists for standard genome sequencing and annotation.</title>
        <authorList>
            <consortium name="The Broad Institute Genomics Platform"/>
            <consortium name="The Broad Institute Genome Sequencing Center for Infectious Disease"/>
            <person name="Wu L."/>
            <person name="Ma J."/>
        </authorList>
    </citation>
    <scope>NUCLEOTIDE SEQUENCE [LARGE SCALE GENOMIC DNA]</scope>
    <source>
        <strain evidence="8">CCUG 2113</strain>
    </source>
</reference>
<comment type="cofactor">
    <cofactor evidence="1">
        <name>FMN</name>
        <dbReference type="ChEBI" id="CHEBI:58210"/>
    </cofactor>
</comment>
<gene>
    <name evidence="7" type="ORF">ACFOW3_00610</name>
</gene>
<dbReference type="InterPro" id="IPR012133">
    <property type="entry name" value="Alpha-hydoxy_acid_DH_FMN"/>
</dbReference>
<evidence type="ECO:0000259" key="6">
    <source>
        <dbReference type="PROSITE" id="PS51349"/>
    </source>
</evidence>
<dbReference type="SUPFAM" id="SSF51395">
    <property type="entry name" value="FMN-linked oxidoreductases"/>
    <property type="match status" value="1"/>
</dbReference>
<dbReference type="InterPro" id="IPR037396">
    <property type="entry name" value="FMN_HAD"/>
</dbReference>
<dbReference type="CDD" id="cd02809">
    <property type="entry name" value="alpha_hydroxyacid_oxid_FMN"/>
    <property type="match status" value="1"/>
</dbReference>
<dbReference type="Proteomes" id="UP001595693">
    <property type="component" value="Unassembled WGS sequence"/>
</dbReference>
<sequence length="377" mass="39796">MSHPASDPRTVLPPGIVNLADHETHAATHLEPGAWAYFNGAAADEITLAANRHAWDRMGLLPRVLRPLASGHTRVELLGRTLAHPILLAPMAYQRMAHPDGELGAAYAAAALGAGMVLSTQASTRLEVVANAIRDDVGRGPLWFQLYLQHDRDFTRELVERAERAGYEALVLTVDAPCHGARDRERRAGFRLPTGITAVNLLGMLPAPEVPLAPGQSALFDGLLHHAPTWADVQWLQSITRLPVLLKGVLHPDDAREATNLGVAGIIVSNHGGRTLDTTPATATQLPHVVEAVRAVSAAMPVLVDGGIRRGTDVLKAMALGASAVLVGRPAVHGLANAGAAGVAHVLRLLRDELEIAMALTGCATLADASPALLVPR</sequence>
<dbReference type="PANTHER" id="PTHR10578">
    <property type="entry name" value="S -2-HYDROXY-ACID OXIDASE-RELATED"/>
    <property type="match status" value="1"/>
</dbReference>
<evidence type="ECO:0000256" key="3">
    <source>
        <dbReference type="ARBA" id="ARBA00022643"/>
    </source>
</evidence>
<comment type="similarity">
    <text evidence="5">Belongs to the FMN-dependent alpha-hydroxy acid dehydrogenase family.</text>
</comment>
<keyword evidence="8" id="KW-1185">Reference proteome</keyword>
<keyword evidence="4 7" id="KW-0560">Oxidoreductase</keyword>
<organism evidence="7 8">
    <name type="scientific">Acidovorax facilis</name>
    <dbReference type="NCBI Taxonomy" id="12917"/>
    <lineage>
        <taxon>Bacteria</taxon>
        <taxon>Pseudomonadati</taxon>
        <taxon>Pseudomonadota</taxon>
        <taxon>Betaproteobacteria</taxon>
        <taxon>Burkholderiales</taxon>
        <taxon>Comamonadaceae</taxon>
        <taxon>Acidovorax</taxon>
    </lineage>
</organism>
<dbReference type="RefSeq" id="WP_207401851.1">
    <property type="nucleotide sequence ID" value="NZ_JAMXAX010000174.1"/>
</dbReference>
<evidence type="ECO:0000313" key="8">
    <source>
        <dbReference type="Proteomes" id="UP001595693"/>
    </source>
</evidence>
<dbReference type="Pfam" id="PF01070">
    <property type="entry name" value="FMN_dh"/>
    <property type="match status" value="1"/>
</dbReference>
<comment type="caution">
    <text evidence="7">The sequence shown here is derived from an EMBL/GenBank/DDBJ whole genome shotgun (WGS) entry which is preliminary data.</text>
</comment>
<dbReference type="GO" id="GO:0016491">
    <property type="term" value="F:oxidoreductase activity"/>
    <property type="evidence" value="ECO:0007669"/>
    <property type="project" value="UniProtKB-KW"/>
</dbReference>
<keyword evidence="2" id="KW-0285">Flavoprotein</keyword>
<evidence type="ECO:0000256" key="2">
    <source>
        <dbReference type="ARBA" id="ARBA00022630"/>
    </source>
</evidence>
<keyword evidence="3" id="KW-0288">FMN</keyword>
<evidence type="ECO:0000313" key="7">
    <source>
        <dbReference type="EMBL" id="MFC3933120.1"/>
    </source>
</evidence>
<name>A0ABV8D3K9_9BURK</name>
<dbReference type="PIRSF" id="PIRSF000138">
    <property type="entry name" value="Al-hdrx_acd_dh"/>
    <property type="match status" value="1"/>
</dbReference>
<protein>
    <submittedName>
        <fullName evidence="7">Alpha-hydroxy acid oxidase</fullName>
        <ecNumber evidence="7">1.-.-.-</ecNumber>
    </submittedName>
</protein>
<dbReference type="EMBL" id="JBHSAJ010000001">
    <property type="protein sequence ID" value="MFC3933120.1"/>
    <property type="molecule type" value="Genomic_DNA"/>
</dbReference>
<evidence type="ECO:0000256" key="5">
    <source>
        <dbReference type="ARBA" id="ARBA00024042"/>
    </source>
</evidence>
<evidence type="ECO:0000256" key="1">
    <source>
        <dbReference type="ARBA" id="ARBA00001917"/>
    </source>
</evidence>
<evidence type="ECO:0000256" key="4">
    <source>
        <dbReference type="ARBA" id="ARBA00023002"/>
    </source>
</evidence>
<dbReference type="EC" id="1.-.-.-" evidence="7"/>
<feature type="domain" description="FMN hydroxy acid dehydrogenase" evidence="6">
    <location>
        <begin position="11"/>
        <end position="377"/>
    </location>
</feature>